<evidence type="ECO:0000313" key="2">
    <source>
        <dbReference type="Proteomes" id="UP001501243"/>
    </source>
</evidence>
<accession>A0ABP8PXR9</accession>
<proteinExistence type="predicted"/>
<gene>
    <name evidence="1" type="ORF">GCM10023172_04000</name>
</gene>
<dbReference type="Proteomes" id="UP001501243">
    <property type="component" value="Unassembled WGS sequence"/>
</dbReference>
<sequence>MPEKLYFESPAGRIYYDVAGYVRLAWAPGRLSQAIIEAFYEQALALLLSTGSRRILSEHGQRAPLPAAAQQWITADWIPRAMTRAGVRHCAIVEGANPLHRLSTQSVVSMAPAGFVFRRFDTLPEAKDWLASVD</sequence>
<comment type="caution">
    <text evidence="1">The sequence shown here is derived from an EMBL/GenBank/DDBJ whole genome shotgun (WGS) entry which is preliminary data.</text>
</comment>
<name>A0ABP8PXR9_9BACT</name>
<reference evidence="2" key="1">
    <citation type="journal article" date="2019" name="Int. J. Syst. Evol. Microbiol.">
        <title>The Global Catalogue of Microorganisms (GCM) 10K type strain sequencing project: providing services to taxonomists for standard genome sequencing and annotation.</title>
        <authorList>
            <consortium name="The Broad Institute Genomics Platform"/>
            <consortium name="The Broad Institute Genome Sequencing Center for Infectious Disease"/>
            <person name="Wu L."/>
            <person name="Ma J."/>
        </authorList>
    </citation>
    <scope>NUCLEOTIDE SEQUENCE [LARGE SCALE GENOMIC DNA]</scope>
    <source>
        <strain evidence="2">JCM 17841</strain>
    </source>
</reference>
<evidence type="ECO:0000313" key="1">
    <source>
        <dbReference type="EMBL" id="GAA4494229.1"/>
    </source>
</evidence>
<evidence type="ECO:0008006" key="3">
    <source>
        <dbReference type="Google" id="ProtNLM"/>
    </source>
</evidence>
<protein>
    <recommendedName>
        <fullName evidence="3">STAS/SEC14 domain-containing protein</fullName>
    </recommendedName>
</protein>
<organism evidence="1 2">
    <name type="scientific">Hymenobacter ginsengisoli</name>
    <dbReference type="NCBI Taxonomy" id="1051626"/>
    <lineage>
        <taxon>Bacteria</taxon>
        <taxon>Pseudomonadati</taxon>
        <taxon>Bacteroidota</taxon>
        <taxon>Cytophagia</taxon>
        <taxon>Cytophagales</taxon>
        <taxon>Hymenobacteraceae</taxon>
        <taxon>Hymenobacter</taxon>
    </lineage>
</organism>
<dbReference type="RefSeq" id="WP_208130373.1">
    <property type="nucleotide sequence ID" value="NZ_BAABGQ010000003.1"/>
</dbReference>
<keyword evidence="2" id="KW-1185">Reference proteome</keyword>
<dbReference type="EMBL" id="BAABGQ010000003">
    <property type="protein sequence ID" value="GAA4494229.1"/>
    <property type="molecule type" value="Genomic_DNA"/>
</dbReference>